<keyword evidence="1 4" id="KW-0378">Hydrolase</keyword>
<dbReference type="Pfam" id="PF04608">
    <property type="entry name" value="PgpA"/>
    <property type="match status" value="1"/>
</dbReference>
<keyword evidence="1 2" id="KW-0812">Transmembrane</keyword>
<gene>
    <name evidence="4" type="ORF">FHW18_004255</name>
</gene>
<dbReference type="GO" id="GO:0006655">
    <property type="term" value="P:phosphatidylglycerol biosynthetic process"/>
    <property type="evidence" value="ECO:0007669"/>
    <property type="project" value="UniProtKB-UniPathway"/>
</dbReference>
<keyword evidence="1 2" id="KW-0472">Membrane</keyword>
<proteinExistence type="predicted"/>
<keyword evidence="5" id="KW-1185">Reference proteome</keyword>
<dbReference type="GO" id="GO:0046872">
    <property type="term" value="F:metal ion binding"/>
    <property type="evidence" value="ECO:0007669"/>
    <property type="project" value="UniProtKB-KW"/>
</dbReference>
<keyword evidence="2" id="KW-1133">Transmembrane helix</keyword>
<keyword evidence="1" id="KW-0997">Cell inner membrane</keyword>
<evidence type="ECO:0000313" key="4">
    <source>
        <dbReference type="EMBL" id="NYE84948.1"/>
    </source>
</evidence>
<feature type="transmembrane region" description="Helical" evidence="2">
    <location>
        <begin position="99"/>
        <end position="125"/>
    </location>
</feature>
<dbReference type="RefSeq" id="WP_179588977.1">
    <property type="nucleotide sequence ID" value="NZ_JACBYR010000002.1"/>
</dbReference>
<dbReference type="InterPro" id="IPR036681">
    <property type="entry name" value="PgpA-like_sf"/>
</dbReference>
<dbReference type="PIRSF" id="PIRSF006162">
    <property type="entry name" value="PgpA"/>
    <property type="match status" value="1"/>
</dbReference>
<evidence type="ECO:0000259" key="3">
    <source>
        <dbReference type="Pfam" id="PF04608"/>
    </source>
</evidence>
<organism evidence="4 5">
    <name type="scientific">Pigmentiphaga litoralis</name>
    <dbReference type="NCBI Taxonomy" id="516702"/>
    <lineage>
        <taxon>Bacteria</taxon>
        <taxon>Pseudomonadati</taxon>
        <taxon>Pseudomonadota</taxon>
        <taxon>Betaproteobacteria</taxon>
        <taxon>Burkholderiales</taxon>
        <taxon>Alcaligenaceae</taxon>
        <taxon>Pigmentiphaga</taxon>
    </lineage>
</organism>
<reference evidence="4 5" key="1">
    <citation type="submission" date="2020-07" db="EMBL/GenBank/DDBJ databases">
        <title>Genomic Encyclopedia of Type Strains, Phase IV (KMG-V): Genome sequencing to study the core and pangenomes of soil and plant-associated prokaryotes.</title>
        <authorList>
            <person name="Whitman W."/>
        </authorList>
    </citation>
    <scope>NUCLEOTIDE SEQUENCE [LARGE SCALE GENOMIC DNA]</scope>
    <source>
        <strain evidence="4 5">SAS40</strain>
    </source>
</reference>
<feature type="transmembrane region" description="Helical" evidence="2">
    <location>
        <begin position="25"/>
        <end position="51"/>
    </location>
</feature>
<dbReference type="InterPro" id="IPR026037">
    <property type="entry name" value="PgpA"/>
</dbReference>
<keyword evidence="1" id="KW-1208">Phospholipid metabolism</keyword>
<comment type="pathway">
    <text evidence="1">Phospholipid metabolism; phosphatidylglycerol biosynthesis; phosphatidylglycerol from CDP-diacylglycerol: step 2/2.</text>
</comment>
<dbReference type="GO" id="GO:0008962">
    <property type="term" value="F:phosphatidylglycerophosphatase activity"/>
    <property type="evidence" value="ECO:0007669"/>
    <property type="project" value="UniProtKB-EC"/>
</dbReference>
<dbReference type="CDD" id="cd06971">
    <property type="entry name" value="PgpA"/>
    <property type="match status" value="1"/>
</dbReference>
<name>A0A7Y9IXQ7_9BURK</name>
<comment type="catalytic activity">
    <reaction evidence="1">
        <text>a 1,2-diacyl-sn-glycero-3-phospho-(1'-sn-glycero-3'-phosphate) + H2O = a 1,2-diacyl-sn-glycero-3-phospho-(1'-sn-glycerol) + phosphate</text>
        <dbReference type="Rhea" id="RHEA:33751"/>
        <dbReference type="ChEBI" id="CHEBI:15377"/>
        <dbReference type="ChEBI" id="CHEBI:43474"/>
        <dbReference type="ChEBI" id="CHEBI:60110"/>
        <dbReference type="ChEBI" id="CHEBI:64716"/>
        <dbReference type="EC" id="3.1.3.27"/>
    </reaction>
</comment>
<feature type="transmembrane region" description="Helical" evidence="2">
    <location>
        <begin position="145"/>
        <end position="164"/>
    </location>
</feature>
<dbReference type="SUPFAM" id="SSF101307">
    <property type="entry name" value="YutG-like"/>
    <property type="match status" value="1"/>
</dbReference>
<feature type="domain" description="YutG/PgpA" evidence="3">
    <location>
        <begin position="26"/>
        <end position="164"/>
    </location>
</feature>
<dbReference type="EMBL" id="JACBYR010000002">
    <property type="protein sequence ID" value="NYE84948.1"/>
    <property type="molecule type" value="Genomic_DNA"/>
</dbReference>
<keyword evidence="1" id="KW-0595">Phospholipid degradation</keyword>
<dbReference type="InterPro" id="IPR007686">
    <property type="entry name" value="YutG/PgpA"/>
</dbReference>
<keyword evidence="1" id="KW-0442">Lipid degradation</keyword>
<keyword evidence="1" id="KW-0479">Metal-binding</keyword>
<protein>
    <recommendedName>
        <fullName evidence="1">Phosphatidylglycerophosphatase A</fullName>
        <ecNumber evidence="1">3.1.3.27</ecNumber>
    </recommendedName>
    <alternativeName>
        <fullName evidence="1">Phosphatidylglycerolphosphate phosphatase A</fullName>
    </alternativeName>
</protein>
<dbReference type="EC" id="3.1.3.27" evidence="1"/>
<feature type="transmembrane region" description="Helical" evidence="2">
    <location>
        <begin position="57"/>
        <end position="78"/>
    </location>
</feature>
<evidence type="ECO:0000256" key="2">
    <source>
        <dbReference type="SAM" id="Phobius"/>
    </source>
</evidence>
<comment type="cofactor">
    <cofactor evidence="1">
        <name>Mg(2+)</name>
        <dbReference type="ChEBI" id="CHEBI:18420"/>
    </cofactor>
</comment>
<dbReference type="UniPathway" id="UPA00084">
    <property type="reaction ID" value="UER00504"/>
</dbReference>
<dbReference type="PANTHER" id="PTHR36305:SF1">
    <property type="entry name" value="PHOSPHATIDYLGLYCEROPHOSPHATASE A"/>
    <property type="match status" value="1"/>
</dbReference>
<comment type="function">
    <text evidence="1">Lipid phosphatase which dephosphorylates phosphatidylglycerophosphate (PGP) to phosphatidylglycerol (PG).</text>
</comment>
<dbReference type="GO" id="GO:0005886">
    <property type="term" value="C:plasma membrane"/>
    <property type="evidence" value="ECO:0007669"/>
    <property type="project" value="UniProtKB-SubCell"/>
</dbReference>
<sequence length="169" mass="18695">MAESSTKNLLVQPTFGWMRLKLSRLIAFGFGSGLIKPAPGTWGTLLAWLLWQPVSMITSPGAMALFLLLAFGIGVWACDRVGRELGVADYSGLVWDEVVAFWVVLWLIPDTAVAQAFGFLLFRLFDILKPPPIAYFDKRFKSGLGVMWDDLVAAFYAVLVFALVSRVFG</sequence>
<keyword evidence="1" id="KW-0460">Magnesium</keyword>
<dbReference type="PANTHER" id="PTHR36305">
    <property type="entry name" value="PHOSPHATIDYLGLYCEROPHOSPHATASE A"/>
    <property type="match status" value="1"/>
</dbReference>
<comment type="caution">
    <text evidence="4">The sequence shown here is derived from an EMBL/GenBank/DDBJ whole genome shotgun (WGS) entry which is preliminary data.</text>
</comment>
<dbReference type="Proteomes" id="UP000542125">
    <property type="component" value="Unassembled WGS sequence"/>
</dbReference>
<accession>A0A7Y9IXQ7</accession>
<evidence type="ECO:0000256" key="1">
    <source>
        <dbReference type="PIRNR" id="PIRNR006162"/>
    </source>
</evidence>
<evidence type="ECO:0000313" key="5">
    <source>
        <dbReference type="Proteomes" id="UP000542125"/>
    </source>
</evidence>
<dbReference type="GO" id="GO:0009395">
    <property type="term" value="P:phospholipid catabolic process"/>
    <property type="evidence" value="ECO:0007669"/>
    <property type="project" value="UniProtKB-KW"/>
</dbReference>
<dbReference type="AlphaFoldDB" id="A0A7Y9IXQ7"/>
<keyword evidence="1" id="KW-0443">Lipid metabolism</keyword>
<comment type="subcellular location">
    <subcellularLocation>
        <location evidence="1">Cell inner membrane</location>
        <topology evidence="1">Multi-pass membrane protein</topology>
    </subcellularLocation>
</comment>
<keyword evidence="1" id="KW-1003">Cell membrane</keyword>